<gene>
    <name evidence="3" type="ORF">SAMN05444350_10571</name>
</gene>
<feature type="domain" description="Non-reducing end beta-L-arabinofuranosidase-like GH127 catalytic" evidence="1">
    <location>
        <begin position="2"/>
        <end position="81"/>
    </location>
</feature>
<dbReference type="InterPro" id="IPR049174">
    <property type="entry name" value="Beta-AFase-like"/>
</dbReference>
<protein>
    <submittedName>
        <fullName evidence="3">Beta-L-arabinofuranosidase, GH127</fullName>
    </submittedName>
</protein>
<sequence>MATGDVKWADKMESAVYNAALGAINKDFKALQYFSSPNQLLATEKSSMAPYGEEGLSRQAYRPGFDVECCSGNVHRMFPNYISRMWMNGDEHEIVAALYGPSEYRTEINGTNVCITEDTSYPFSGKITFRFALDGAPVKIPFTVRIPSWAVNAKLTVNAEQPKEYHAGGFSTIERRFKDGDVVELDIDMKPRTEKRADTEMNVYMGPLLYSVNIDENVEIIKDQFKTSVAFPAYNVTPASKWNFGLPENPEITVVSTGKNGFPWTPDSTPVKLKVTAFEIPEWRLLGNTTPGLPGEKIQVSSKCEEIEMVPSGCTRIRMTTLPIVESCK</sequence>
<dbReference type="eggNOG" id="COG3533">
    <property type="taxonomic scope" value="Bacteria"/>
</dbReference>
<dbReference type="AlphaFoldDB" id="A0A1M6CWA1"/>
<keyword evidence="4" id="KW-1185">Reference proteome</keyword>
<dbReference type="Pfam" id="PF20736">
    <property type="entry name" value="Glyco_hydro127M"/>
    <property type="match status" value="1"/>
</dbReference>
<reference evidence="4" key="1">
    <citation type="submission" date="2016-11" db="EMBL/GenBank/DDBJ databases">
        <authorList>
            <person name="Varghese N."/>
            <person name="Submissions S."/>
        </authorList>
    </citation>
    <scope>NUCLEOTIDE SEQUENCE [LARGE SCALE GENOMIC DNA]</scope>
    <source>
        <strain evidence="4">DSM 26884</strain>
    </source>
</reference>
<dbReference type="Proteomes" id="UP000184192">
    <property type="component" value="Unassembled WGS sequence"/>
</dbReference>
<evidence type="ECO:0000313" key="3">
    <source>
        <dbReference type="EMBL" id="SHI65008.1"/>
    </source>
</evidence>
<dbReference type="Pfam" id="PF07944">
    <property type="entry name" value="Beta-AFase-like_GH127_cat"/>
    <property type="match status" value="1"/>
</dbReference>
<accession>A0A1M6CWA1</accession>
<dbReference type="EMBL" id="FQZN01000005">
    <property type="protein sequence ID" value="SHI65008.1"/>
    <property type="molecule type" value="Genomic_DNA"/>
</dbReference>
<feature type="domain" description="Non-reducing end beta-L-arabinofuranosidase-like GH127 middle" evidence="2">
    <location>
        <begin position="94"/>
        <end position="189"/>
    </location>
</feature>
<organism evidence="3 4">
    <name type="scientific">Bacteroides stercorirosoris</name>
    <dbReference type="NCBI Taxonomy" id="871324"/>
    <lineage>
        <taxon>Bacteria</taxon>
        <taxon>Pseudomonadati</taxon>
        <taxon>Bacteroidota</taxon>
        <taxon>Bacteroidia</taxon>
        <taxon>Bacteroidales</taxon>
        <taxon>Bacteroidaceae</taxon>
        <taxon>Bacteroides</taxon>
    </lineage>
</organism>
<dbReference type="PANTHER" id="PTHR43465">
    <property type="entry name" value="DUF1680 DOMAIN PROTEIN (AFU_ORTHOLOGUE AFUA_1G08910)"/>
    <property type="match status" value="1"/>
</dbReference>
<proteinExistence type="predicted"/>
<dbReference type="PANTHER" id="PTHR43465:SF2">
    <property type="entry name" value="DUF1680 DOMAIN PROTEIN (AFU_ORTHOLOGUE AFUA_1G08910)"/>
    <property type="match status" value="1"/>
</dbReference>
<dbReference type="InterPro" id="IPR049046">
    <property type="entry name" value="Beta-AFase-like_GH127_middle"/>
</dbReference>
<dbReference type="InterPro" id="IPR012878">
    <property type="entry name" value="Beta-AFase-like_GH127_cat"/>
</dbReference>
<evidence type="ECO:0000313" key="4">
    <source>
        <dbReference type="Proteomes" id="UP000184192"/>
    </source>
</evidence>
<evidence type="ECO:0000259" key="2">
    <source>
        <dbReference type="Pfam" id="PF20736"/>
    </source>
</evidence>
<name>A0A1M6CWA1_9BACE</name>
<evidence type="ECO:0000259" key="1">
    <source>
        <dbReference type="Pfam" id="PF07944"/>
    </source>
</evidence>